<dbReference type="AlphaFoldDB" id="A0A6L4WNE9"/>
<comment type="caution">
    <text evidence="1">The sequence shown here is derived from an EMBL/GenBank/DDBJ whole genome shotgun (WGS) entry which is preliminary data.</text>
</comment>
<proteinExistence type="predicted"/>
<sequence>MKTNINLLIASAVISINFTGCILPYKETFVCNKGLNTGNCQSVSKNYEDTFLDKNTIPFTHKQKTILVEELDEQEIIRNSIFGNDEILDWYQISSFSRPKLKYILEIYDFDESTKEKLKEIIKDTVKNKNMSSNNLNFDAQELIKYMRLKNEILHEENLELKTQNKEIR</sequence>
<evidence type="ECO:0000313" key="2">
    <source>
        <dbReference type="EMBL" id="KAB7889594.1"/>
    </source>
</evidence>
<dbReference type="EMBL" id="WFKK01000076">
    <property type="protein sequence ID" value="KAB7884669.1"/>
    <property type="molecule type" value="Genomic_DNA"/>
</dbReference>
<accession>A0A6L4WNE9</accession>
<dbReference type="Proteomes" id="UP000472839">
    <property type="component" value="Unassembled WGS sequence"/>
</dbReference>
<dbReference type="Proteomes" id="UP000461010">
    <property type="component" value="Unassembled WGS sequence"/>
</dbReference>
<dbReference type="RefSeq" id="WP_152190930.1">
    <property type="nucleotide sequence ID" value="NZ_WFKI01000025.1"/>
</dbReference>
<evidence type="ECO:0000313" key="4">
    <source>
        <dbReference type="Proteomes" id="UP000472839"/>
    </source>
</evidence>
<dbReference type="EMBL" id="WFKJ01000033">
    <property type="protein sequence ID" value="KAB7889594.1"/>
    <property type="molecule type" value="Genomic_DNA"/>
</dbReference>
<reference evidence="3 4" key="1">
    <citation type="submission" date="2019-10" db="EMBL/GenBank/DDBJ databases">
        <title>Poseidonibacter ostreae sp. nov., isolated from the gut of the Ostrea denselamellosa.</title>
        <authorList>
            <person name="Choi A."/>
        </authorList>
    </citation>
    <scope>NUCLEOTIDE SEQUENCE [LARGE SCALE GENOMIC DNA]</scope>
    <source>
        <strain evidence="1 4">SJOD-M-33</strain>
        <strain evidence="2 3">SJOD-M-5</strain>
    </source>
</reference>
<evidence type="ECO:0000313" key="1">
    <source>
        <dbReference type="EMBL" id="KAB7884669.1"/>
    </source>
</evidence>
<gene>
    <name evidence="2" type="ORF">GBG18_10595</name>
    <name evidence="1" type="ORF">GBG19_15435</name>
</gene>
<name>A0A6L4WNE9_9BACT</name>
<evidence type="ECO:0000313" key="3">
    <source>
        <dbReference type="Proteomes" id="UP000461010"/>
    </source>
</evidence>
<protein>
    <submittedName>
        <fullName evidence="1">Uncharacterized protein</fullName>
    </submittedName>
</protein>
<keyword evidence="3" id="KW-1185">Reference proteome</keyword>
<organism evidence="1 4">
    <name type="scientific">Poseidonibacter ostreae</name>
    <dbReference type="NCBI Taxonomy" id="2654171"/>
    <lineage>
        <taxon>Bacteria</taxon>
        <taxon>Pseudomonadati</taxon>
        <taxon>Campylobacterota</taxon>
        <taxon>Epsilonproteobacteria</taxon>
        <taxon>Campylobacterales</taxon>
        <taxon>Arcobacteraceae</taxon>
        <taxon>Poseidonibacter</taxon>
    </lineage>
</organism>